<dbReference type="Proteomes" id="UP000669133">
    <property type="component" value="Unassembled WGS sequence"/>
</dbReference>
<dbReference type="Pfam" id="PF03134">
    <property type="entry name" value="TB2_DP1_HVA22"/>
    <property type="match status" value="1"/>
</dbReference>
<sequence>MFGLLNTLISLVYPVVGSTIAVINSIDEPNLPSRIDALHRWLIYWVVLGSVTVIENTLVIITFIPGYSLLKVGFHIWLISPMVIDNKDWRKSGAPWIFFEFIKPHFEANKDAIKKFVSNPLDVKTILKLNSFATKEESSTSATTSTTATTTGYDYTALLDGSIVMVKNYFTREVKEEPPAVEVANSEEFDMVDKPEAAEAYQRKGFFW</sequence>
<evidence type="ECO:0000313" key="11">
    <source>
        <dbReference type="Proteomes" id="UP000669133"/>
    </source>
</evidence>
<evidence type="ECO:0000256" key="5">
    <source>
        <dbReference type="ARBA" id="ARBA00022989"/>
    </source>
</evidence>
<dbReference type="InterPro" id="IPR004345">
    <property type="entry name" value="TB2_DP1_HVA22"/>
</dbReference>
<feature type="chain" id="PRO_5034039178" description="Protein YOP1" evidence="9">
    <location>
        <begin position="18"/>
        <end position="208"/>
    </location>
</feature>
<evidence type="ECO:0000256" key="4">
    <source>
        <dbReference type="ARBA" id="ARBA00022692"/>
    </source>
</evidence>
<gene>
    <name evidence="10" type="ORF">I9W82_001153</name>
</gene>
<evidence type="ECO:0000256" key="3">
    <source>
        <dbReference type="ARBA" id="ARBA00019184"/>
    </source>
</evidence>
<feature type="transmembrane region" description="Helical" evidence="8">
    <location>
        <begin position="41"/>
        <end position="64"/>
    </location>
</feature>
<keyword evidence="9" id="KW-0732">Signal</keyword>
<comment type="function">
    <text evidence="7">Required to generate and maintain the structure of the tubular endoplasmic reticulum network and the vacuole. Induces high curvature in membranes and causes membrane tubule formation. Involved in membrane/vesicle trafficking.</text>
</comment>
<keyword evidence="6 8" id="KW-0472">Membrane</keyword>
<evidence type="ECO:0000256" key="1">
    <source>
        <dbReference type="ARBA" id="ARBA00004141"/>
    </source>
</evidence>
<accession>A0A8H8DEA6</accession>
<keyword evidence="5 8" id="KW-1133">Transmembrane helix</keyword>
<evidence type="ECO:0000256" key="9">
    <source>
        <dbReference type="SAM" id="SignalP"/>
    </source>
</evidence>
<proteinExistence type="inferred from homology"/>
<evidence type="ECO:0000313" key="10">
    <source>
        <dbReference type="EMBL" id="KAG5422060.1"/>
    </source>
</evidence>
<dbReference type="PANTHER" id="PTHR12300">
    <property type="entry name" value="HVA22-LIKE PROTEINS"/>
    <property type="match status" value="1"/>
</dbReference>
<dbReference type="OrthoDB" id="434647at2759"/>
<protein>
    <recommendedName>
        <fullName evidence="3 8">Protein YOP1</fullName>
    </recommendedName>
</protein>
<feature type="signal peptide" evidence="9">
    <location>
        <begin position="1"/>
        <end position="17"/>
    </location>
</feature>
<keyword evidence="11" id="KW-1185">Reference proteome</keyword>
<dbReference type="PANTHER" id="PTHR12300:SF161">
    <property type="entry name" value="RECEPTOR EXPRESSION-ENHANCING PROTEIN"/>
    <property type="match status" value="1"/>
</dbReference>
<dbReference type="RefSeq" id="XP_067551176.1">
    <property type="nucleotide sequence ID" value="XM_067689869.1"/>
</dbReference>
<organism evidence="10 11">
    <name type="scientific">Candida metapsilosis</name>
    <dbReference type="NCBI Taxonomy" id="273372"/>
    <lineage>
        <taxon>Eukaryota</taxon>
        <taxon>Fungi</taxon>
        <taxon>Dikarya</taxon>
        <taxon>Ascomycota</taxon>
        <taxon>Saccharomycotina</taxon>
        <taxon>Pichiomycetes</taxon>
        <taxon>Debaryomycetaceae</taxon>
        <taxon>Candida/Lodderomyces clade</taxon>
        <taxon>Candida</taxon>
    </lineage>
</organism>
<comment type="similarity">
    <text evidence="2 8">Belongs to the DP1 family.</text>
</comment>
<comment type="caution">
    <text evidence="10">The sequence shown here is derived from an EMBL/GenBank/DDBJ whole genome shotgun (WGS) entry which is preliminary data.</text>
</comment>
<evidence type="ECO:0000256" key="2">
    <source>
        <dbReference type="ARBA" id="ARBA00008573"/>
    </source>
</evidence>
<dbReference type="GeneID" id="93649782"/>
<keyword evidence="4 8" id="KW-0812">Transmembrane</keyword>
<name>A0A8H8DEA6_9ASCO</name>
<evidence type="ECO:0000256" key="6">
    <source>
        <dbReference type="ARBA" id="ARBA00023136"/>
    </source>
</evidence>
<comment type="subcellular location">
    <subcellularLocation>
        <location evidence="1 8">Membrane</location>
        <topology evidence="1 8">Multi-pass membrane protein</topology>
    </subcellularLocation>
</comment>
<comment type="caution">
    <text evidence="8">Lacks conserved residue(s) required for the propagation of feature annotation.</text>
</comment>
<evidence type="ECO:0000256" key="8">
    <source>
        <dbReference type="RuleBase" id="RU362006"/>
    </source>
</evidence>
<dbReference type="AlphaFoldDB" id="A0A8H8DEA6"/>
<dbReference type="GO" id="GO:0016020">
    <property type="term" value="C:membrane"/>
    <property type="evidence" value="ECO:0007669"/>
    <property type="project" value="UniProtKB-SubCell"/>
</dbReference>
<reference evidence="10 11" key="1">
    <citation type="submission" date="2020-12" db="EMBL/GenBank/DDBJ databases">
        <title>Effect of drift, selection, and recombination on the evolution of hybrid genomes in Candida yeast pathogens.</title>
        <authorList>
            <person name="Mixao V."/>
            <person name="Ksiezopolska E."/>
            <person name="Saus E."/>
            <person name="Boekhout T."/>
            <person name="Gacser A."/>
            <person name="Gabaldon T."/>
        </authorList>
    </citation>
    <scope>NUCLEOTIDE SEQUENCE [LARGE SCALE GENOMIC DNA]</scope>
    <source>
        <strain evidence="10 11">BP57</strain>
    </source>
</reference>
<dbReference type="EMBL" id="JAEOAQ010000001">
    <property type="protein sequence ID" value="KAG5422060.1"/>
    <property type="molecule type" value="Genomic_DNA"/>
</dbReference>
<evidence type="ECO:0000256" key="7">
    <source>
        <dbReference type="ARBA" id="ARBA00045873"/>
    </source>
</evidence>